<dbReference type="Gene3D" id="1.10.760.10">
    <property type="entry name" value="Cytochrome c-like domain"/>
    <property type="match status" value="1"/>
</dbReference>
<keyword evidence="7" id="KW-0732">Signal</keyword>
<dbReference type="InterPro" id="IPR036909">
    <property type="entry name" value="Cyt_c-like_dom_sf"/>
</dbReference>
<evidence type="ECO:0000256" key="3">
    <source>
        <dbReference type="ARBA" id="ARBA00022723"/>
    </source>
</evidence>
<organism evidence="9 10">
    <name type="scientific">Sulfurimonas hongkongensis</name>
    <dbReference type="NCBI Taxonomy" id="1172190"/>
    <lineage>
        <taxon>Bacteria</taxon>
        <taxon>Pseudomonadati</taxon>
        <taxon>Campylobacterota</taxon>
        <taxon>Epsilonproteobacteria</taxon>
        <taxon>Campylobacterales</taxon>
        <taxon>Sulfurimonadaceae</taxon>
        <taxon>Sulfurimonas</taxon>
    </lineage>
</organism>
<dbReference type="PANTHER" id="PTHR33751">
    <property type="entry name" value="CBB3-TYPE CYTOCHROME C OXIDASE SUBUNIT FIXP"/>
    <property type="match status" value="1"/>
</dbReference>
<feature type="domain" description="Cytochrome c" evidence="8">
    <location>
        <begin position="29"/>
        <end position="118"/>
    </location>
</feature>
<dbReference type="AlphaFoldDB" id="T0JRE1"/>
<protein>
    <submittedName>
        <fullName evidence="9">Cytochrome C</fullName>
    </submittedName>
</protein>
<dbReference type="SUPFAM" id="SSF46626">
    <property type="entry name" value="Cytochrome c"/>
    <property type="match status" value="1"/>
</dbReference>
<proteinExistence type="predicted"/>
<gene>
    <name evidence="9" type="ORF">M947_05365</name>
</gene>
<dbReference type="Pfam" id="PF00034">
    <property type="entry name" value="Cytochrom_C"/>
    <property type="match status" value="1"/>
</dbReference>
<dbReference type="PROSITE" id="PS51007">
    <property type="entry name" value="CYTC"/>
    <property type="match status" value="1"/>
</dbReference>
<dbReference type="STRING" id="1172190.M947_05365"/>
<dbReference type="Proteomes" id="UP000015520">
    <property type="component" value="Unassembled WGS sequence"/>
</dbReference>
<keyword evidence="2 6" id="KW-0349">Heme</keyword>
<keyword evidence="3 6" id="KW-0479">Metal-binding</keyword>
<dbReference type="RefSeq" id="WP_021287342.1">
    <property type="nucleotide sequence ID" value="NZ_AUPZ01000007.1"/>
</dbReference>
<evidence type="ECO:0000259" key="8">
    <source>
        <dbReference type="PROSITE" id="PS51007"/>
    </source>
</evidence>
<dbReference type="EMBL" id="AUPZ01000007">
    <property type="protein sequence ID" value="EQB39422.1"/>
    <property type="molecule type" value="Genomic_DNA"/>
</dbReference>
<keyword evidence="1" id="KW-0813">Transport</keyword>
<dbReference type="OrthoDB" id="5340148at2"/>
<evidence type="ECO:0000256" key="7">
    <source>
        <dbReference type="SAM" id="SignalP"/>
    </source>
</evidence>
<feature type="signal peptide" evidence="7">
    <location>
        <begin position="1"/>
        <end position="17"/>
    </location>
</feature>
<dbReference type="eggNOG" id="COG2863">
    <property type="taxonomic scope" value="Bacteria"/>
</dbReference>
<evidence type="ECO:0000256" key="4">
    <source>
        <dbReference type="ARBA" id="ARBA00022982"/>
    </source>
</evidence>
<evidence type="ECO:0000256" key="2">
    <source>
        <dbReference type="ARBA" id="ARBA00022617"/>
    </source>
</evidence>
<dbReference type="PANTHER" id="PTHR33751:SF9">
    <property type="entry name" value="CYTOCHROME C4"/>
    <property type="match status" value="1"/>
</dbReference>
<dbReference type="GO" id="GO:0046872">
    <property type="term" value="F:metal ion binding"/>
    <property type="evidence" value="ECO:0007669"/>
    <property type="project" value="UniProtKB-KW"/>
</dbReference>
<evidence type="ECO:0000256" key="6">
    <source>
        <dbReference type="PROSITE-ProRule" id="PRU00433"/>
    </source>
</evidence>
<dbReference type="PATRIC" id="fig|1172190.3.peg.1045"/>
<keyword evidence="10" id="KW-1185">Reference proteome</keyword>
<keyword evidence="4" id="KW-0249">Electron transport</keyword>
<dbReference type="InterPro" id="IPR009056">
    <property type="entry name" value="Cyt_c-like_dom"/>
</dbReference>
<reference evidence="9 10" key="1">
    <citation type="submission" date="2013-07" db="EMBL/GenBank/DDBJ databases">
        <title>Sulfurimonas hongkongensis AST-10 Genome Sequencing.</title>
        <authorList>
            <person name="Cai L."/>
            <person name="Zhang T."/>
        </authorList>
    </citation>
    <scope>NUCLEOTIDE SEQUENCE [LARGE SCALE GENOMIC DNA]</scope>
    <source>
        <strain evidence="9 10">AST-10</strain>
    </source>
</reference>
<evidence type="ECO:0000256" key="1">
    <source>
        <dbReference type="ARBA" id="ARBA00022448"/>
    </source>
</evidence>
<feature type="chain" id="PRO_5004565283" evidence="7">
    <location>
        <begin position="18"/>
        <end position="119"/>
    </location>
</feature>
<evidence type="ECO:0000256" key="5">
    <source>
        <dbReference type="ARBA" id="ARBA00023004"/>
    </source>
</evidence>
<dbReference type="GO" id="GO:0020037">
    <property type="term" value="F:heme binding"/>
    <property type="evidence" value="ECO:0007669"/>
    <property type="project" value="InterPro"/>
</dbReference>
<dbReference type="InterPro" id="IPR050597">
    <property type="entry name" value="Cytochrome_c_Oxidase_Subunit"/>
</dbReference>
<comment type="caution">
    <text evidence="9">The sequence shown here is derived from an EMBL/GenBank/DDBJ whole genome shotgun (WGS) entry which is preliminary data.</text>
</comment>
<evidence type="ECO:0000313" key="10">
    <source>
        <dbReference type="Proteomes" id="UP000015520"/>
    </source>
</evidence>
<name>T0JRE1_9BACT</name>
<accession>T0JRE1</accession>
<dbReference type="GO" id="GO:0009055">
    <property type="term" value="F:electron transfer activity"/>
    <property type="evidence" value="ECO:0007669"/>
    <property type="project" value="InterPro"/>
</dbReference>
<evidence type="ECO:0000313" key="9">
    <source>
        <dbReference type="EMBL" id="EQB39422.1"/>
    </source>
</evidence>
<keyword evidence="5 6" id="KW-0408">Iron</keyword>
<sequence>MKKIILCAIVASATLLAADSASVYKSGVLLPANGEAIYKQDCIQCHGADGKQTTDSGFSRIVYSPINGLDAAKLAKELKDYRYGSVNKYGYGQLMKSTLVDLSYEEIDALAEYISTNMK</sequence>